<dbReference type="InterPro" id="IPR026461">
    <property type="entry name" value="Trfase_2_rSAM/seldom_assoc"/>
</dbReference>
<gene>
    <name evidence="7" type="ORF">RSSM_06317</name>
</gene>
<dbReference type="GO" id="GO:0005886">
    <property type="term" value="C:plasma membrane"/>
    <property type="evidence" value="ECO:0007669"/>
    <property type="project" value="UniProtKB-SubCell"/>
</dbReference>
<evidence type="ECO:0000256" key="4">
    <source>
        <dbReference type="ARBA" id="ARBA00022679"/>
    </source>
</evidence>
<evidence type="ECO:0000259" key="6">
    <source>
        <dbReference type="Pfam" id="PF00535"/>
    </source>
</evidence>
<dbReference type="Pfam" id="PF00535">
    <property type="entry name" value="Glycos_transf_2"/>
    <property type="match status" value="1"/>
</dbReference>
<feature type="domain" description="Glycosyltransferase 2-like" evidence="6">
    <location>
        <begin position="14"/>
        <end position="109"/>
    </location>
</feature>
<accession>M5U8C9</accession>
<protein>
    <submittedName>
        <fullName evidence="7">Glycosyl transferase, group 2 family protein</fullName>
    </submittedName>
</protein>
<evidence type="ECO:0000313" key="8">
    <source>
        <dbReference type="Proteomes" id="UP000011885"/>
    </source>
</evidence>
<keyword evidence="5" id="KW-0472">Membrane</keyword>
<dbReference type="EMBL" id="ANOH01000443">
    <property type="protein sequence ID" value="EMI52203.1"/>
    <property type="molecule type" value="Genomic_DNA"/>
</dbReference>
<dbReference type="GO" id="GO:0016757">
    <property type="term" value="F:glycosyltransferase activity"/>
    <property type="evidence" value="ECO:0007669"/>
    <property type="project" value="UniProtKB-KW"/>
</dbReference>
<reference evidence="7 8" key="1">
    <citation type="journal article" date="2013" name="Mar. Genomics">
        <title>Expression of sulfatases in Rhodopirellula baltica and the diversity of sulfatases in the genus Rhodopirellula.</title>
        <authorList>
            <person name="Wegner C.E."/>
            <person name="Richter-Heitmann T."/>
            <person name="Klindworth A."/>
            <person name="Klockow C."/>
            <person name="Richter M."/>
            <person name="Achstetter T."/>
            <person name="Glockner F.O."/>
            <person name="Harder J."/>
        </authorList>
    </citation>
    <scope>NUCLEOTIDE SEQUENCE [LARGE SCALE GENOMIC DNA]</scope>
    <source>
        <strain evidence="7 8">SM41</strain>
    </source>
</reference>
<dbReference type="SUPFAM" id="SSF53448">
    <property type="entry name" value="Nucleotide-diphospho-sugar transferases"/>
    <property type="match status" value="1"/>
</dbReference>
<comment type="caution">
    <text evidence="7">The sequence shown here is derived from an EMBL/GenBank/DDBJ whole genome shotgun (WGS) entry which is preliminary data.</text>
</comment>
<sequence>MNREQDHSSSRSVSVVIPTWNESKVITNCLTSAAALHPLEIIISDGASEDDTVQQVRQFAERQSQRVIVLDSPTGRGQQLAHGAAAANGDFLLFLHADCLLDPHAIDQMRAANWPDWGGFHQRIDDERWRFRWLECGNALRVRTLGRVFGDQAIFVRRDWYEKVGGFDTVPLMEDVMLSSRLRKLGKPCLLRGPVSVDPRRWHRRGVIGQTQLNWQLQIAFARGVSPDELRERYEKLSGTQ</sequence>
<dbReference type="NCBIfam" id="TIGR04283">
    <property type="entry name" value="glyco_like_mftF"/>
    <property type="match status" value="1"/>
</dbReference>
<keyword evidence="2" id="KW-1003">Cell membrane</keyword>
<dbReference type="InterPro" id="IPR029044">
    <property type="entry name" value="Nucleotide-diphossugar_trans"/>
</dbReference>
<dbReference type="Gene3D" id="3.90.550.10">
    <property type="entry name" value="Spore Coat Polysaccharide Biosynthesis Protein SpsA, Chain A"/>
    <property type="match status" value="1"/>
</dbReference>
<dbReference type="Proteomes" id="UP000011885">
    <property type="component" value="Unassembled WGS sequence"/>
</dbReference>
<dbReference type="CDD" id="cd02522">
    <property type="entry name" value="GT_2_like_a"/>
    <property type="match status" value="1"/>
</dbReference>
<dbReference type="PANTHER" id="PTHR43646:SF2">
    <property type="entry name" value="GLYCOSYLTRANSFERASE 2-LIKE DOMAIN-CONTAINING PROTEIN"/>
    <property type="match status" value="1"/>
</dbReference>
<organism evidence="7 8">
    <name type="scientific">Rhodopirellula sallentina SM41</name>
    <dbReference type="NCBI Taxonomy" id="1263870"/>
    <lineage>
        <taxon>Bacteria</taxon>
        <taxon>Pseudomonadati</taxon>
        <taxon>Planctomycetota</taxon>
        <taxon>Planctomycetia</taxon>
        <taxon>Pirellulales</taxon>
        <taxon>Pirellulaceae</taxon>
        <taxon>Rhodopirellula</taxon>
    </lineage>
</organism>
<comment type="subcellular location">
    <subcellularLocation>
        <location evidence="1">Cell membrane</location>
    </subcellularLocation>
</comment>
<keyword evidence="4 7" id="KW-0808">Transferase</keyword>
<evidence type="ECO:0000256" key="1">
    <source>
        <dbReference type="ARBA" id="ARBA00004236"/>
    </source>
</evidence>
<dbReference type="InterPro" id="IPR001173">
    <property type="entry name" value="Glyco_trans_2-like"/>
</dbReference>
<name>M5U8C9_9BACT</name>
<evidence type="ECO:0000256" key="2">
    <source>
        <dbReference type="ARBA" id="ARBA00022475"/>
    </source>
</evidence>
<keyword evidence="3" id="KW-0328">Glycosyltransferase</keyword>
<dbReference type="AlphaFoldDB" id="M5U8C9"/>
<proteinExistence type="predicted"/>
<keyword evidence="8" id="KW-1185">Reference proteome</keyword>
<dbReference type="PATRIC" id="fig|1263870.3.peg.6694"/>
<evidence type="ECO:0000256" key="5">
    <source>
        <dbReference type="ARBA" id="ARBA00023136"/>
    </source>
</evidence>
<dbReference type="PANTHER" id="PTHR43646">
    <property type="entry name" value="GLYCOSYLTRANSFERASE"/>
    <property type="match status" value="1"/>
</dbReference>
<evidence type="ECO:0000313" key="7">
    <source>
        <dbReference type="EMBL" id="EMI52203.1"/>
    </source>
</evidence>
<evidence type="ECO:0000256" key="3">
    <source>
        <dbReference type="ARBA" id="ARBA00022676"/>
    </source>
</evidence>